<dbReference type="InterPro" id="IPR047589">
    <property type="entry name" value="DUF11_rpt"/>
</dbReference>
<feature type="domain" description="DUF11" evidence="2">
    <location>
        <begin position="50"/>
        <end position="148"/>
    </location>
</feature>
<dbReference type="AlphaFoldDB" id="A0A7W7CJA8"/>
<sequence length="160" mass="15631">MRFSLPAKAVGCAMALAAVFAPAAAAAPTAGPDIKVELSTNPILGVLIPAIEYTVKASNLGPGTATGVVIKAQLPAGTTAIAPSPECSVAGTVVTCGGGNLAAGASDQITFRVPLSLLTIGIGKKVTATLHSSTPADPNPANNSASRTCTVVTPLLVLCG</sequence>
<evidence type="ECO:0000313" key="4">
    <source>
        <dbReference type="Proteomes" id="UP000533598"/>
    </source>
</evidence>
<dbReference type="InterPro" id="IPR013783">
    <property type="entry name" value="Ig-like_fold"/>
</dbReference>
<dbReference type="Pfam" id="PF01345">
    <property type="entry name" value="DUF11"/>
    <property type="match status" value="1"/>
</dbReference>
<evidence type="ECO:0000313" key="3">
    <source>
        <dbReference type="EMBL" id="MBB4682259.1"/>
    </source>
</evidence>
<keyword evidence="1" id="KW-0732">Signal</keyword>
<accession>A0A7W7CJA8</accession>
<proteinExistence type="predicted"/>
<dbReference type="GO" id="GO:0005975">
    <property type="term" value="P:carbohydrate metabolic process"/>
    <property type="evidence" value="ECO:0007669"/>
    <property type="project" value="UniProtKB-ARBA"/>
</dbReference>
<dbReference type="Gene3D" id="2.60.40.10">
    <property type="entry name" value="Immunoglobulins"/>
    <property type="match status" value="1"/>
</dbReference>
<dbReference type="EMBL" id="JACHMH010000001">
    <property type="protein sequence ID" value="MBB4682259.1"/>
    <property type="molecule type" value="Genomic_DNA"/>
</dbReference>
<feature type="signal peptide" evidence="1">
    <location>
        <begin position="1"/>
        <end position="26"/>
    </location>
</feature>
<dbReference type="Proteomes" id="UP000533598">
    <property type="component" value="Unassembled WGS sequence"/>
</dbReference>
<comment type="caution">
    <text evidence="3">The sequence shown here is derived from an EMBL/GenBank/DDBJ whole genome shotgun (WGS) entry which is preliminary data.</text>
</comment>
<dbReference type="InterPro" id="IPR001434">
    <property type="entry name" value="OmcB-like_DUF11"/>
</dbReference>
<organism evidence="3 4">
    <name type="scientific">Crossiella cryophila</name>
    <dbReference type="NCBI Taxonomy" id="43355"/>
    <lineage>
        <taxon>Bacteria</taxon>
        <taxon>Bacillati</taxon>
        <taxon>Actinomycetota</taxon>
        <taxon>Actinomycetes</taxon>
        <taxon>Pseudonocardiales</taxon>
        <taxon>Pseudonocardiaceae</taxon>
        <taxon>Crossiella</taxon>
    </lineage>
</organism>
<gene>
    <name evidence="3" type="ORF">HNR67_008377</name>
</gene>
<dbReference type="NCBIfam" id="TIGR01451">
    <property type="entry name" value="B_ant_repeat"/>
    <property type="match status" value="1"/>
</dbReference>
<reference evidence="3 4" key="1">
    <citation type="submission" date="2020-08" db="EMBL/GenBank/DDBJ databases">
        <title>Sequencing the genomes of 1000 actinobacteria strains.</title>
        <authorList>
            <person name="Klenk H.-P."/>
        </authorList>
    </citation>
    <scope>NUCLEOTIDE SEQUENCE [LARGE SCALE GENOMIC DNA]</scope>
    <source>
        <strain evidence="3 4">DSM 44230</strain>
    </source>
</reference>
<dbReference type="RefSeq" id="WP_185009417.1">
    <property type="nucleotide sequence ID" value="NZ_BAAAUI010000007.1"/>
</dbReference>
<keyword evidence="4" id="KW-1185">Reference proteome</keyword>
<evidence type="ECO:0000256" key="1">
    <source>
        <dbReference type="SAM" id="SignalP"/>
    </source>
</evidence>
<protein>
    <submittedName>
        <fullName evidence="3">Putative repeat protein (TIGR01451 family)</fullName>
    </submittedName>
</protein>
<name>A0A7W7CJA8_9PSEU</name>
<evidence type="ECO:0000259" key="2">
    <source>
        <dbReference type="Pfam" id="PF01345"/>
    </source>
</evidence>
<feature type="chain" id="PRO_5031445371" evidence="1">
    <location>
        <begin position="27"/>
        <end position="160"/>
    </location>
</feature>